<reference evidence="3 4" key="1">
    <citation type="submission" date="2024-07" db="EMBL/GenBank/DDBJ databases">
        <title>Section-level genome sequencing and comparative genomics of Aspergillus sections Usti and Cavernicolus.</title>
        <authorList>
            <consortium name="Lawrence Berkeley National Laboratory"/>
            <person name="Nybo J.L."/>
            <person name="Vesth T.C."/>
            <person name="Theobald S."/>
            <person name="Frisvad J.C."/>
            <person name="Larsen T.O."/>
            <person name="Kjaerboelling I."/>
            <person name="Rothschild-Mancinelli K."/>
            <person name="Lyhne E.K."/>
            <person name="Kogle M.E."/>
            <person name="Barry K."/>
            <person name="Clum A."/>
            <person name="Na H."/>
            <person name="Ledsgaard L."/>
            <person name="Lin J."/>
            <person name="Lipzen A."/>
            <person name="Kuo A."/>
            <person name="Riley R."/>
            <person name="Mondo S."/>
            <person name="LaButti K."/>
            <person name="Haridas S."/>
            <person name="Pangalinan J."/>
            <person name="Salamov A.A."/>
            <person name="Simmons B.A."/>
            <person name="Magnuson J.K."/>
            <person name="Chen J."/>
            <person name="Drula E."/>
            <person name="Henrissat B."/>
            <person name="Wiebenga A."/>
            <person name="Lubbers R.J."/>
            <person name="Gomes A.C."/>
            <person name="Makela M.R."/>
            <person name="Stajich J."/>
            <person name="Grigoriev I.V."/>
            <person name="Mortensen U.H."/>
            <person name="De vries R.P."/>
            <person name="Baker S.E."/>
            <person name="Andersen M.R."/>
        </authorList>
    </citation>
    <scope>NUCLEOTIDE SEQUENCE [LARGE SCALE GENOMIC DNA]</scope>
    <source>
        <strain evidence="3 4">CBS 600.67</strain>
    </source>
</reference>
<dbReference type="PANTHER" id="PTHR48104:SF30">
    <property type="entry name" value="METACASPASE-1"/>
    <property type="match status" value="1"/>
</dbReference>
<dbReference type="PANTHER" id="PTHR48104">
    <property type="entry name" value="METACASPASE-4"/>
    <property type="match status" value="1"/>
</dbReference>
<organism evidence="3 4">
    <name type="scientific">Aspergillus cavernicola</name>
    <dbReference type="NCBI Taxonomy" id="176166"/>
    <lineage>
        <taxon>Eukaryota</taxon>
        <taxon>Fungi</taxon>
        <taxon>Dikarya</taxon>
        <taxon>Ascomycota</taxon>
        <taxon>Pezizomycotina</taxon>
        <taxon>Eurotiomycetes</taxon>
        <taxon>Eurotiomycetidae</taxon>
        <taxon>Eurotiales</taxon>
        <taxon>Aspergillaceae</taxon>
        <taxon>Aspergillus</taxon>
        <taxon>Aspergillus subgen. Nidulantes</taxon>
    </lineage>
</organism>
<feature type="domain" description="Peptidase C14 caspase" evidence="2">
    <location>
        <begin position="10"/>
        <end position="288"/>
    </location>
</feature>
<comment type="caution">
    <text evidence="3">The sequence shown here is derived from an EMBL/GenBank/DDBJ whole genome shotgun (WGS) entry which is preliminary data.</text>
</comment>
<name>A0ABR4I9B3_9EURO</name>
<gene>
    <name evidence="3" type="ORF">BDW59DRAFT_162450</name>
</gene>
<dbReference type="InterPro" id="IPR050452">
    <property type="entry name" value="Metacaspase"/>
</dbReference>
<dbReference type="Proteomes" id="UP001610335">
    <property type="component" value="Unassembled WGS sequence"/>
</dbReference>
<evidence type="ECO:0000313" key="3">
    <source>
        <dbReference type="EMBL" id="KAL2824347.1"/>
    </source>
</evidence>
<evidence type="ECO:0000256" key="1">
    <source>
        <dbReference type="ARBA" id="ARBA00009005"/>
    </source>
</evidence>
<dbReference type="Gene3D" id="3.40.50.1460">
    <property type="match status" value="1"/>
</dbReference>
<evidence type="ECO:0000259" key="2">
    <source>
        <dbReference type="Pfam" id="PF00656"/>
    </source>
</evidence>
<dbReference type="Pfam" id="PF00656">
    <property type="entry name" value="Peptidase_C14"/>
    <property type="match status" value="1"/>
</dbReference>
<comment type="similarity">
    <text evidence="1">Belongs to the peptidase C14B family.</text>
</comment>
<evidence type="ECO:0000313" key="4">
    <source>
        <dbReference type="Proteomes" id="UP001610335"/>
    </source>
</evidence>
<accession>A0ABR4I9B3</accession>
<sequence>MDGFVPIVNHHAILIGINDYPNQPLAACVRDVSDIKIHLESTLGSSVQVHILAAASDKADAANPYPTYDNVVSTFRQVTSLAKSGDPVYIHFSGHGSQKPPSGEFSSRPTGDLALVLHGGRNGRESFLWGFELASLLKSMTDKGLIVTLVLDCCFSASVYRDDDDDPDVRFLRYDPDIHANSPATSEQNAGDGDRTLSMVRDADMLPNWLINPDLYAIITACGPYEKAMEPRFSDGLKRGALSYLILAAVKRVGLSSKHKGLYDQVRAAFQDHKLPQNPVFYGNPNQRFFGKGDLEPAPLSIAIIAKRNGARLLQAGSAHGISDGDKFALFPSNSPEPLQGPHVTARVIRTRALTSDLELVDQQLDKIKTGWMAIPLTRLSLQGFPVRLGPCLPTRSKWLTTLHERSLKTCGIDESVVVFDMTVDAEQRYKVLDESGYEIINLPPLPLDQTPISRMGDLLQHLALWRLASGLCNRSMTDGFRQSFSAYIYSNGSSFGPDCPIELQHGCKLQLVLENCSDKPLYFFIYDLGPRWQVQNMKRGTYIVTWPLKDGEPAKHIARKTVCMEIPNQMIGEGHSLCMDVIKVFVTTEPTSFDLLELPALDAQVEVPKAVAVDRANRDHDESEDWAALNFPIRVFLA</sequence>
<keyword evidence="4" id="KW-1185">Reference proteome</keyword>
<protein>
    <recommendedName>
        <fullName evidence="2">Peptidase C14 caspase domain-containing protein</fullName>
    </recommendedName>
</protein>
<proteinExistence type="inferred from homology"/>
<dbReference type="EMBL" id="JBFXLS010000044">
    <property type="protein sequence ID" value="KAL2824347.1"/>
    <property type="molecule type" value="Genomic_DNA"/>
</dbReference>
<dbReference type="InterPro" id="IPR011600">
    <property type="entry name" value="Pept_C14_caspase"/>
</dbReference>